<evidence type="ECO:0000313" key="6">
    <source>
        <dbReference type="Proteomes" id="UP000192796"/>
    </source>
</evidence>
<feature type="domain" description="HTH araC/xylS-type" evidence="4">
    <location>
        <begin position="12"/>
        <end position="109"/>
    </location>
</feature>
<organism evidence="5 6">
    <name type="scientific">Niastella vici</name>
    <dbReference type="NCBI Taxonomy" id="1703345"/>
    <lineage>
        <taxon>Bacteria</taxon>
        <taxon>Pseudomonadati</taxon>
        <taxon>Bacteroidota</taxon>
        <taxon>Chitinophagia</taxon>
        <taxon>Chitinophagales</taxon>
        <taxon>Chitinophagaceae</taxon>
        <taxon>Niastella</taxon>
    </lineage>
</organism>
<dbReference type="InterPro" id="IPR018060">
    <property type="entry name" value="HTH_AraC"/>
</dbReference>
<dbReference type="InterPro" id="IPR018062">
    <property type="entry name" value="HTH_AraC-typ_CS"/>
</dbReference>
<dbReference type="PROSITE" id="PS00041">
    <property type="entry name" value="HTH_ARAC_FAMILY_1"/>
    <property type="match status" value="1"/>
</dbReference>
<evidence type="ECO:0000256" key="2">
    <source>
        <dbReference type="ARBA" id="ARBA00023125"/>
    </source>
</evidence>
<name>A0A1V9FUJ3_9BACT</name>
<dbReference type="Pfam" id="PF12833">
    <property type="entry name" value="HTH_18"/>
    <property type="match status" value="1"/>
</dbReference>
<dbReference type="SMART" id="SM00342">
    <property type="entry name" value="HTH_ARAC"/>
    <property type="match status" value="1"/>
</dbReference>
<dbReference type="SUPFAM" id="SSF46689">
    <property type="entry name" value="Homeodomain-like"/>
    <property type="match status" value="1"/>
</dbReference>
<dbReference type="InterPro" id="IPR009057">
    <property type="entry name" value="Homeodomain-like_sf"/>
</dbReference>
<sequence>MQLKELDLQTAREIKAFLEKNYRDHYDYDSLCQKFGINKRKLKLAFKEVTKENIHAFISKIRIQRAMYLLKTSDMTIENIASKVGLEKSNLNIQFKKYTGDTPARWRRNPVSLTVIS</sequence>
<protein>
    <recommendedName>
        <fullName evidence="4">HTH araC/xylS-type domain-containing protein</fullName>
    </recommendedName>
</protein>
<dbReference type="Proteomes" id="UP000192796">
    <property type="component" value="Unassembled WGS sequence"/>
</dbReference>
<dbReference type="AlphaFoldDB" id="A0A1V9FUJ3"/>
<dbReference type="GO" id="GO:0043565">
    <property type="term" value="F:sequence-specific DNA binding"/>
    <property type="evidence" value="ECO:0007669"/>
    <property type="project" value="InterPro"/>
</dbReference>
<reference evidence="5 6" key="1">
    <citation type="submission" date="2016-03" db="EMBL/GenBank/DDBJ databases">
        <title>Niastella vici sp. nov., isolated from farmland soil.</title>
        <authorList>
            <person name="Chen L."/>
            <person name="Wang D."/>
            <person name="Yang S."/>
            <person name="Wang G."/>
        </authorList>
    </citation>
    <scope>NUCLEOTIDE SEQUENCE [LARGE SCALE GENOMIC DNA]</scope>
    <source>
        <strain evidence="5 6">DJ57</strain>
    </source>
</reference>
<dbReference type="GO" id="GO:0003700">
    <property type="term" value="F:DNA-binding transcription factor activity"/>
    <property type="evidence" value="ECO:0007669"/>
    <property type="project" value="InterPro"/>
</dbReference>
<dbReference type="PANTHER" id="PTHR43280">
    <property type="entry name" value="ARAC-FAMILY TRANSCRIPTIONAL REGULATOR"/>
    <property type="match status" value="1"/>
</dbReference>
<evidence type="ECO:0000256" key="1">
    <source>
        <dbReference type="ARBA" id="ARBA00023015"/>
    </source>
</evidence>
<evidence type="ECO:0000259" key="4">
    <source>
        <dbReference type="PROSITE" id="PS01124"/>
    </source>
</evidence>
<dbReference type="PANTHER" id="PTHR43280:SF2">
    <property type="entry name" value="HTH-TYPE TRANSCRIPTIONAL REGULATOR EXSA"/>
    <property type="match status" value="1"/>
</dbReference>
<gene>
    <name evidence="5" type="ORF">A3860_30485</name>
</gene>
<evidence type="ECO:0000313" key="5">
    <source>
        <dbReference type="EMBL" id="OQP62014.1"/>
    </source>
</evidence>
<dbReference type="RefSeq" id="WP_081150188.1">
    <property type="nucleotide sequence ID" value="NZ_LVYD01000054.1"/>
</dbReference>
<comment type="caution">
    <text evidence="5">The sequence shown here is derived from an EMBL/GenBank/DDBJ whole genome shotgun (WGS) entry which is preliminary data.</text>
</comment>
<keyword evidence="1" id="KW-0805">Transcription regulation</keyword>
<dbReference type="Gene3D" id="1.10.10.60">
    <property type="entry name" value="Homeodomain-like"/>
    <property type="match status" value="1"/>
</dbReference>
<keyword evidence="3" id="KW-0804">Transcription</keyword>
<accession>A0A1V9FUJ3</accession>
<keyword evidence="6" id="KW-1185">Reference proteome</keyword>
<evidence type="ECO:0000256" key="3">
    <source>
        <dbReference type="ARBA" id="ARBA00023163"/>
    </source>
</evidence>
<proteinExistence type="predicted"/>
<dbReference type="OrthoDB" id="9772607at2"/>
<keyword evidence="2" id="KW-0238">DNA-binding</keyword>
<dbReference type="PROSITE" id="PS01124">
    <property type="entry name" value="HTH_ARAC_FAMILY_2"/>
    <property type="match status" value="1"/>
</dbReference>
<dbReference type="STRING" id="1703345.A3860_30485"/>
<dbReference type="EMBL" id="LVYD01000054">
    <property type="protein sequence ID" value="OQP62014.1"/>
    <property type="molecule type" value="Genomic_DNA"/>
</dbReference>